<evidence type="ECO:0000259" key="1">
    <source>
        <dbReference type="Pfam" id="PF14417"/>
    </source>
</evidence>
<feature type="domain" description="MEDS" evidence="1">
    <location>
        <begin position="19"/>
        <end position="171"/>
    </location>
</feature>
<dbReference type="Pfam" id="PF14417">
    <property type="entry name" value="MEDS"/>
    <property type="match status" value="1"/>
</dbReference>
<keyword evidence="3" id="KW-1185">Reference proteome</keyword>
<dbReference type="InterPro" id="IPR025847">
    <property type="entry name" value="MEDS_domain"/>
</dbReference>
<name>A0ABV7KL10_PLAOK</name>
<dbReference type="EMBL" id="JBHRUJ010000004">
    <property type="protein sequence ID" value="MFC3210121.1"/>
    <property type="molecule type" value="Genomic_DNA"/>
</dbReference>
<proteinExistence type="predicted"/>
<gene>
    <name evidence="2" type="ORF">ACFOEJ_03410</name>
</gene>
<organism evidence="2 3">
    <name type="scientific">Planomicrobium okeanokoites</name>
    <name type="common">Planococcus okeanokoites</name>
    <name type="synonym">Flavobacterium okeanokoites</name>
    <dbReference type="NCBI Taxonomy" id="244"/>
    <lineage>
        <taxon>Bacteria</taxon>
        <taxon>Bacillati</taxon>
        <taxon>Bacillota</taxon>
        <taxon>Bacilli</taxon>
        <taxon>Bacillales</taxon>
        <taxon>Caryophanaceae</taxon>
        <taxon>Planomicrobium</taxon>
    </lineage>
</organism>
<dbReference type="Proteomes" id="UP001595625">
    <property type="component" value="Unassembled WGS sequence"/>
</dbReference>
<comment type="caution">
    <text evidence="2">The sequence shown here is derived from an EMBL/GenBank/DDBJ whole genome shotgun (WGS) entry which is preliminary data.</text>
</comment>
<sequence>MEKKIPELTSALREKDGVHIFYLSEEEEAYIKNILVFILDGIKNGDYIFIVENPRLTPAIYQRLEQLVTKDELKSVQFTNNFEFYWSEGNFLPVSIIEYFKAKLNEATSEEKFFRTWGHIEWGSGDDIEDEILLYDKSATQFISENKFIAVCAYDLTRVSAGLQEKLRTRHSYLMEDDRINEIAAS</sequence>
<evidence type="ECO:0000313" key="3">
    <source>
        <dbReference type="Proteomes" id="UP001595625"/>
    </source>
</evidence>
<accession>A0ABV7KL10</accession>
<protein>
    <submittedName>
        <fullName evidence="2">MEDS domain-containing protein</fullName>
    </submittedName>
</protein>
<reference evidence="3" key="1">
    <citation type="journal article" date="2019" name="Int. J. Syst. Evol. Microbiol.">
        <title>The Global Catalogue of Microorganisms (GCM) 10K type strain sequencing project: providing services to taxonomists for standard genome sequencing and annotation.</title>
        <authorList>
            <consortium name="The Broad Institute Genomics Platform"/>
            <consortium name="The Broad Institute Genome Sequencing Center for Infectious Disease"/>
            <person name="Wu L."/>
            <person name="Ma J."/>
        </authorList>
    </citation>
    <scope>NUCLEOTIDE SEQUENCE [LARGE SCALE GENOMIC DNA]</scope>
    <source>
        <strain evidence="3">CCM 320</strain>
    </source>
</reference>
<evidence type="ECO:0000313" key="2">
    <source>
        <dbReference type="EMBL" id="MFC3210121.1"/>
    </source>
</evidence>
<dbReference type="RefSeq" id="WP_117313259.1">
    <property type="nucleotide sequence ID" value="NZ_CAXIAC010000003.1"/>
</dbReference>